<keyword evidence="3" id="KW-0411">Iron-sulfur</keyword>
<evidence type="ECO:0000256" key="1">
    <source>
        <dbReference type="ARBA" id="ARBA00022723"/>
    </source>
</evidence>
<proteinExistence type="predicted"/>
<dbReference type="PANTHER" id="PTHR42895">
    <property type="entry name" value="IRON-SULFUR CLUSTER-BINDING PROTEIN-RELATED"/>
    <property type="match status" value="1"/>
</dbReference>
<dbReference type="OrthoDB" id="9795268at2"/>
<dbReference type="EMBL" id="CP002105">
    <property type="protein sequence ID" value="ADL12702.1"/>
    <property type="molecule type" value="Genomic_DNA"/>
</dbReference>
<dbReference type="InterPro" id="IPR017896">
    <property type="entry name" value="4Fe4S_Fe-S-bd"/>
</dbReference>
<dbReference type="PROSITE" id="PS51379">
    <property type="entry name" value="4FE4S_FER_2"/>
    <property type="match status" value="2"/>
</dbReference>
<dbReference type="GO" id="GO:0046872">
    <property type="term" value="F:metal ion binding"/>
    <property type="evidence" value="ECO:0007669"/>
    <property type="project" value="UniProtKB-KW"/>
</dbReference>
<dbReference type="InterPro" id="IPR017900">
    <property type="entry name" value="4Fe4S_Fe_S_CS"/>
</dbReference>
<evidence type="ECO:0000313" key="6">
    <source>
        <dbReference type="Proteomes" id="UP000001661"/>
    </source>
</evidence>
<dbReference type="Gene3D" id="3.30.70.20">
    <property type="match status" value="1"/>
</dbReference>
<dbReference type="Pfam" id="PF13237">
    <property type="entry name" value="Fer4_10"/>
    <property type="match status" value="1"/>
</dbReference>
<dbReference type="RefSeq" id="WP_013278148.1">
    <property type="nucleotide sequence ID" value="NC_014378.1"/>
</dbReference>
<organism evidence="5 6">
    <name type="scientific">Acetohalobium arabaticum (strain ATCC 49924 / DSM 5501 / Z-7288)</name>
    <dbReference type="NCBI Taxonomy" id="574087"/>
    <lineage>
        <taxon>Bacteria</taxon>
        <taxon>Bacillati</taxon>
        <taxon>Bacillota</taxon>
        <taxon>Clostridia</taxon>
        <taxon>Halanaerobiales</taxon>
        <taxon>Halobacteroidaceae</taxon>
        <taxon>Acetohalobium</taxon>
    </lineage>
</organism>
<dbReference type="STRING" id="574087.Acear_1182"/>
<protein>
    <submittedName>
        <fullName evidence="5">4Fe-4S ferredoxin iron-sulfur binding domain protein</fullName>
    </submittedName>
</protein>
<evidence type="ECO:0000256" key="3">
    <source>
        <dbReference type="ARBA" id="ARBA00023014"/>
    </source>
</evidence>
<dbReference type="AlphaFoldDB" id="D9QQB1"/>
<keyword evidence="6" id="KW-1185">Reference proteome</keyword>
<keyword evidence="2" id="KW-0408">Iron</keyword>
<dbReference type="KEGG" id="aar:Acear_1182"/>
<dbReference type="SUPFAM" id="SSF54862">
    <property type="entry name" value="4Fe-4S ferredoxins"/>
    <property type="match status" value="1"/>
</dbReference>
<evidence type="ECO:0000313" key="5">
    <source>
        <dbReference type="EMBL" id="ADL12702.1"/>
    </source>
</evidence>
<gene>
    <name evidence="5" type="ordered locus">Acear_1182</name>
</gene>
<dbReference type="HOGENOM" id="CLU_074768_0_0_9"/>
<dbReference type="PROSITE" id="PS00198">
    <property type="entry name" value="4FE4S_FER_1"/>
    <property type="match status" value="1"/>
</dbReference>
<reference evidence="5 6" key="1">
    <citation type="journal article" date="2010" name="Stand. Genomic Sci.">
        <title>Complete genome sequence of Acetohalobium arabaticum type strain (Z-7288).</title>
        <authorList>
            <person name="Sikorski J."/>
            <person name="Lapidus A."/>
            <person name="Chertkov O."/>
            <person name="Lucas S."/>
            <person name="Copeland A."/>
            <person name="Glavina Del Rio T."/>
            <person name="Nolan M."/>
            <person name="Tice H."/>
            <person name="Cheng J.F."/>
            <person name="Han C."/>
            <person name="Brambilla E."/>
            <person name="Pitluck S."/>
            <person name="Liolios K."/>
            <person name="Ivanova N."/>
            <person name="Mavromatis K."/>
            <person name="Mikhailova N."/>
            <person name="Pati A."/>
            <person name="Bruce D."/>
            <person name="Detter C."/>
            <person name="Tapia R."/>
            <person name="Goodwin L."/>
            <person name="Chen A."/>
            <person name="Palaniappan K."/>
            <person name="Land M."/>
            <person name="Hauser L."/>
            <person name="Chang Y.J."/>
            <person name="Jeffries C.D."/>
            <person name="Rohde M."/>
            <person name="Goker M."/>
            <person name="Spring S."/>
            <person name="Woyke T."/>
            <person name="Bristow J."/>
            <person name="Eisen J.A."/>
            <person name="Markowitz V."/>
            <person name="Hugenholtz P."/>
            <person name="Kyrpides N.C."/>
            <person name="Klenk H.P."/>
        </authorList>
    </citation>
    <scope>NUCLEOTIDE SEQUENCE [LARGE SCALE GENOMIC DNA]</scope>
    <source>
        <strain evidence="6">ATCC 49924 / DSM 5501 / Z-7288</strain>
    </source>
</reference>
<feature type="domain" description="4Fe-4S ferredoxin-type" evidence="4">
    <location>
        <begin position="5"/>
        <end position="34"/>
    </location>
</feature>
<dbReference type="Proteomes" id="UP000001661">
    <property type="component" value="Chromosome"/>
</dbReference>
<accession>D9QQB1</accession>
<name>D9QQB1_ACEAZ</name>
<dbReference type="InterPro" id="IPR052911">
    <property type="entry name" value="Corrinoid_activation_enz"/>
</dbReference>
<evidence type="ECO:0000256" key="2">
    <source>
        <dbReference type="ARBA" id="ARBA00023004"/>
    </source>
</evidence>
<sequence>MKKRPIIKINEEECNGCGNCVVDCEEGALKIVDGKAKLVNEVFCDGLGDCIGNCPTGALTIEKRAAKEFDPEATEEHVKKMKESSCSCPGSKIKVMNKETEENQDNEVTVKSQLQNWPIQIHLLPSEAPYFENANLLVTADCVPAAYGDYHQQLLKDKIAVMGCPKLDNASSYVNKLSAIIANNNLNSITIARMEVPCCSGLVKIVKEALVEAESNLNIEVVTIGVNGELNK</sequence>
<keyword evidence="1" id="KW-0479">Metal-binding</keyword>
<dbReference type="eggNOG" id="COG1145">
    <property type="taxonomic scope" value="Bacteria"/>
</dbReference>
<dbReference type="GO" id="GO:0051536">
    <property type="term" value="F:iron-sulfur cluster binding"/>
    <property type="evidence" value="ECO:0007669"/>
    <property type="project" value="UniProtKB-KW"/>
</dbReference>
<dbReference type="PANTHER" id="PTHR42895:SF1">
    <property type="entry name" value="IRON-SULFUR CLUSTER PROTEIN"/>
    <property type="match status" value="1"/>
</dbReference>
<evidence type="ECO:0000259" key="4">
    <source>
        <dbReference type="PROSITE" id="PS51379"/>
    </source>
</evidence>
<feature type="domain" description="4Fe-4S ferredoxin-type" evidence="4">
    <location>
        <begin position="35"/>
        <end position="64"/>
    </location>
</feature>